<keyword evidence="3" id="KW-1185">Reference proteome</keyword>
<evidence type="ECO:0000313" key="3">
    <source>
        <dbReference type="Proteomes" id="UP001223072"/>
    </source>
</evidence>
<comment type="caution">
    <text evidence="2">The sequence shown here is derived from an EMBL/GenBank/DDBJ whole genome shotgun (WGS) entry which is preliminary data.</text>
</comment>
<gene>
    <name evidence="2" type="ORF">QFZ49_003241</name>
</gene>
<feature type="region of interest" description="Disordered" evidence="1">
    <location>
        <begin position="1"/>
        <end position="34"/>
    </location>
</feature>
<sequence length="82" mass="8649">MQMTWSEHVLATHADHAESEVSTRGGYGVRPGREHDTTCAKAAAGLMVALERAAAEGMPTLIDLGHEGLAGSALRIPVKKVK</sequence>
<reference evidence="2 3" key="1">
    <citation type="submission" date="2023-07" db="EMBL/GenBank/DDBJ databases">
        <title>Comparative genomics of wheat-associated soil bacteria to identify genetic determinants of phenazine resistance.</title>
        <authorList>
            <person name="Mouncey N."/>
        </authorList>
    </citation>
    <scope>NUCLEOTIDE SEQUENCE [LARGE SCALE GENOMIC DNA]</scope>
    <source>
        <strain evidence="2 3">W2I16</strain>
    </source>
</reference>
<accession>A0ABU0RMV6</accession>
<dbReference type="Proteomes" id="UP001223072">
    <property type="component" value="Unassembled WGS sequence"/>
</dbReference>
<dbReference type="EMBL" id="JAUSZS010000004">
    <property type="protein sequence ID" value="MDQ0933301.1"/>
    <property type="molecule type" value="Genomic_DNA"/>
</dbReference>
<evidence type="ECO:0000256" key="1">
    <source>
        <dbReference type="SAM" id="MobiDB-lite"/>
    </source>
</evidence>
<name>A0ABU0RMV6_9ACTN</name>
<proteinExistence type="predicted"/>
<evidence type="ECO:0000313" key="2">
    <source>
        <dbReference type="EMBL" id="MDQ0933301.1"/>
    </source>
</evidence>
<organism evidence="2 3">
    <name type="scientific">Streptomyces turgidiscabies</name>
    <dbReference type="NCBI Taxonomy" id="85558"/>
    <lineage>
        <taxon>Bacteria</taxon>
        <taxon>Bacillati</taxon>
        <taxon>Actinomycetota</taxon>
        <taxon>Actinomycetes</taxon>
        <taxon>Kitasatosporales</taxon>
        <taxon>Streptomycetaceae</taxon>
        <taxon>Streptomyces</taxon>
    </lineage>
</organism>
<protein>
    <submittedName>
        <fullName evidence="2">Uncharacterized protein</fullName>
    </submittedName>
</protein>